<gene>
    <name evidence="2" type="ORF">IWW36_000528</name>
</gene>
<evidence type="ECO:0000313" key="3">
    <source>
        <dbReference type="Proteomes" id="UP001139887"/>
    </source>
</evidence>
<dbReference type="AlphaFoldDB" id="A0A9W8M1Q9"/>
<reference evidence="2" key="1">
    <citation type="submission" date="2022-07" db="EMBL/GenBank/DDBJ databases">
        <title>Phylogenomic reconstructions and comparative analyses of Kickxellomycotina fungi.</title>
        <authorList>
            <person name="Reynolds N.K."/>
            <person name="Stajich J.E."/>
            <person name="Barry K."/>
            <person name="Grigoriev I.V."/>
            <person name="Crous P."/>
            <person name="Smith M.E."/>
        </authorList>
    </citation>
    <scope>NUCLEOTIDE SEQUENCE</scope>
    <source>
        <strain evidence="2">NRRL 1566</strain>
    </source>
</reference>
<proteinExistence type="predicted"/>
<name>A0A9W8M1Q9_9FUNG</name>
<organism evidence="2 3">
    <name type="scientific">Coemansia brasiliensis</name>
    <dbReference type="NCBI Taxonomy" id="2650707"/>
    <lineage>
        <taxon>Eukaryota</taxon>
        <taxon>Fungi</taxon>
        <taxon>Fungi incertae sedis</taxon>
        <taxon>Zoopagomycota</taxon>
        <taxon>Kickxellomycotina</taxon>
        <taxon>Kickxellomycetes</taxon>
        <taxon>Kickxellales</taxon>
        <taxon>Kickxellaceae</taxon>
        <taxon>Coemansia</taxon>
    </lineage>
</organism>
<evidence type="ECO:0000256" key="1">
    <source>
        <dbReference type="SAM" id="Coils"/>
    </source>
</evidence>
<dbReference type="EMBL" id="JANBUW010000005">
    <property type="protein sequence ID" value="KAJ2852148.1"/>
    <property type="molecule type" value="Genomic_DNA"/>
</dbReference>
<dbReference type="Proteomes" id="UP001139887">
    <property type="component" value="Unassembled WGS sequence"/>
</dbReference>
<dbReference type="GO" id="GO:0051087">
    <property type="term" value="F:protein-folding chaperone binding"/>
    <property type="evidence" value="ECO:0007669"/>
    <property type="project" value="InterPro"/>
</dbReference>
<protein>
    <submittedName>
        <fullName evidence="2">Uncharacterized protein</fullName>
    </submittedName>
</protein>
<sequence length="179" mass="20025">MSWMRIAAAIGVALGAGTGLYIATKYLQANHEQVQRIRNAKRKYRDLLTQLSESKKTLNYIDSKLLPQAEQVVKIQADVTSNADFEEKSKKMLLGIGEEILRLMENIDSVTPALVVEAAGLEPWTEHDPDLKQNAVRQGYGVVLELAGDVRAIRKSLIQKAERRAKRVDALKSKVEQEL</sequence>
<dbReference type="OrthoDB" id="5537271at2759"/>
<evidence type="ECO:0000313" key="2">
    <source>
        <dbReference type="EMBL" id="KAJ2852148.1"/>
    </source>
</evidence>
<comment type="caution">
    <text evidence="2">The sequence shown here is derived from an EMBL/GenBank/DDBJ whole genome shotgun (WGS) entry which is preliminary data.</text>
</comment>
<keyword evidence="3" id="KW-1185">Reference proteome</keyword>
<keyword evidence="1" id="KW-0175">Coiled coil</keyword>
<dbReference type="InterPro" id="IPR036533">
    <property type="entry name" value="BAG_dom_sf"/>
</dbReference>
<feature type="coiled-coil region" evidence="1">
    <location>
        <begin position="30"/>
        <end position="57"/>
    </location>
</feature>
<dbReference type="Gene3D" id="1.20.58.120">
    <property type="entry name" value="BAG domain"/>
    <property type="match status" value="1"/>
</dbReference>
<accession>A0A9W8M1Q9</accession>